<dbReference type="Proteomes" id="UP000593932">
    <property type="component" value="Chromosome"/>
</dbReference>
<accession>A0A7S6UIM1</accession>
<keyword evidence="3" id="KW-1185">Reference proteome</keyword>
<evidence type="ECO:0000313" key="2">
    <source>
        <dbReference type="EMBL" id="QOW21008.1"/>
    </source>
</evidence>
<dbReference type="Pfam" id="PF19661">
    <property type="entry name" value="DUF6164"/>
    <property type="match status" value="1"/>
</dbReference>
<proteinExistence type="predicted"/>
<gene>
    <name evidence="2" type="ORF">INQ42_06740</name>
</gene>
<name>A0A7S6UIM1_9GAMM</name>
<sequence>MSKLLLNLRLVLEDEIEDVRAMLDENRIEYYETKPSRWGISHGAIWLSNDDDLPRAKQLMAVYQTGRQAKARAEYEAGQRDGTGETFADVWRREPMKVVLAAAAVIVLLGLVALPAVLLRG</sequence>
<organism evidence="2 3">
    <name type="scientific">Novilysobacter avium</name>
    <dbReference type="NCBI Taxonomy" id="2781023"/>
    <lineage>
        <taxon>Bacteria</taxon>
        <taxon>Pseudomonadati</taxon>
        <taxon>Pseudomonadota</taxon>
        <taxon>Gammaproteobacteria</taxon>
        <taxon>Lysobacterales</taxon>
        <taxon>Lysobacteraceae</taxon>
        <taxon>Novilysobacter</taxon>
    </lineage>
</organism>
<evidence type="ECO:0008006" key="4">
    <source>
        <dbReference type="Google" id="ProtNLM"/>
    </source>
</evidence>
<evidence type="ECO:0000256" key="1">
    <source>
        <dbReference type="SAM" id="Phobius"/>
    </source>
</evidence>
<keyword evidence="1" id="KW-0472">Membrane</keyword>
<keyword evidence="1" id="KW-0812">Transmembrane</keyword>
<protein>
    <recommendedName>
        <fullName evidence="4">DUF2007 domain-containing protein</fullName>
    </recommendedName>
</protein>
<reference evidence="2 3" key="1">
    <citation type="submission" date="2020-10" db="EMBL/GenBank/DDBJ databases">
        <title>complete genome sequencing of Lysobacter sp. H23M41.</title>
        <authorList>
            <person name="Bae J.-W."/>
            <person name="Lee S.-Y."/>
        </authorList>
    </citation>
    <scope>NUCLEOTIDE SEQUENCE [LARGE SCALE GENOMIC DNA]</scope>
    <source>
        <strain evidence="2 3">H23M41</strain>
    </source>
</reference>
<keyword evidence="1" id="KW-1133">Transmembrane helix</keyword>
<evidence type="ECO:0000313" key="3">
    <source>
        <dbReference type="Proteomes" id="UP000593932"/>
    </source>
</evidence>
<feature type="transmembrane region" description="Helical" evidence="1">
    <location>
        <begin position="98"/>
        <end position="119"/>
    </location>
</feature>
<dbReference type="EMBL" id="CP063657">
    <property type="protein sequence ID" value="QOW21008.1"/>
    <property type="molecule type" value="Genomic_DNA"/>
</dbReference>
<dbReference type="InterPro" id="IPR046162">
    <property type="entry name" value="DUF6164"/>
</dbReference>
<dbReference type="RefSeq" id="WP_194033605.1">
    <property type="nucleotide sequence ID" value="NZ_CP063657.1"/>
</dbReference>